<evidence type="ECO:0008006" key="3">
    <source>
        <dbReference type="Google" id="ProtNLM"/>
    </source>
</evidence>
<dbReference type="Proteomes" id="UP000263232">
    <property type="component" value="Chromosome"/>
</dbReference>
<dbReference type="OrthoDB" id="9767366at2"/>
<reference evidence="1 2" key="1">
    <citation type="submission" date="2017-09" db="EMBL/GenBank/DDBJ databases">
        <title>Complete genome sequence of Oxytococcus suis strain ZY16052.</title>
        <authorList>
            <person name="Li F."/>
        </authorList>
    </citation>
    <scope>NUCLEOTIDE SEQUENCE [LARGE SCALE GENOMIC DNA]</scope>
    <source>
        <strain evidence="1 2">ZY16052</strain>
    </source>
</reference>
<dbReference type="RefSeq" id="WP_118990491.1">
    <property type="nucleotide sequence ID" value="NZ_CP023434.1"/>
</dbReference>
<dbReference type="PANTHER" id="PTHR22642:SF2">
    <property type="entry name" value="PROTEIN LONG AFTER FAR-RED 3"/>
    <property type="match status" value="1"/>
</dbReference>
<dbReference type="AlphaFoldDB" id="A0A347WKI2"/>
<dbReference type="Gene3D" id="3.20.20.140">
    <property type="entry name" value="Metal-dependent hydrolases"/>
    <property type="match status" value="1"/>
</dbReference>
<dbReference type="GO" id="GO:0016810">
    <property type="term" value="F:hydrolase activity, acting on carbon-nitrogen (but not peptide) bonds"/>
    <property type="evidence" value="ECO:0007669"/>
    <property type="project" value="InterPro"/>
</dbReference>
<organism evidence="1 2">
    <name type="scientific">Suicoccus acidiformans</name>
    <dbReference type="NCBI Taxonomy" id="2036206"/>
    <lineage>
        <taxon>Bacteria</taxon>
        <taxon>Bacillati</taxon>
        <taxon>Bacillota</taxon>
        <taxon>Bacilli</taxon>
        <taxon>Lactobacillales</taxon>
        <taxon>Aerococcaceae</taxon>
        <taxon>Suicoccus</taxon>
    </lineage>
</organism>
<dbReference type="SUPFAM" id="SSF51338">
    <property type="entry name" value="Composite domain of metallo-dependent hydrolases"/>
    <property type="match status" value="1"/>
</dbReference>
<proteinExistence type="predicted"/>
<dbReference type="EMBL" id="CP023434">
    <property type="protein sequence ID" value="AXY25589.1"/>
    <property type="molecule type" value="Genomic_DNA"/>
</dbReference>
<dbReference type="KEGG" id="abae:CL176_06040"/>
<name>A0A347WKI2_9LACT</name>
<gene>
    <name evidence="1" type="ORF">CL176_06040</name>
</gene>
<dbReference type="Gene3D" id="3.10.310.70">
    <property type="match status" value="1"/>
</dbReference>
<sequence length="89" mass="10103">METLYFDGPILTMLDGRKRVEALLVRDGIIVGKGWREEMLRLSDETPEMVDLKGSTLLPAFIDAHSHLSFLAYTQAMVDLTDSKDFQEI</sequence>
<dbReference type="InterPro" id="IPR011059">
    <property type="entry name" value="Metal-dep_hydrolase_composite"/>
</dbReference>
<evidence type="ECO:0000313" key="2">
    <source>
        <dbReference type="Proteomes" id="UP000263232"/>
    </source>
</evidence>
<dbReference type="Gene3D" id="2.30.40.10">
    <property type="entry name" value="Urease, subunit C, domain 1"/>
    <property type="match status" value="1"/>
</dbReference>
<keyword evidence="2" id="KW-1185">Reference proteome</keyword>
<evidence type="ECO:0000313" key="1">
    <source>
        <dbReference type="EMBL" id="AXY25589.1"/>
    </source>
</evidence>
<dbReference type="PANTHER" id="PTHR22642">
    <property type="entry name" value="IMIDAZOLONEPROPIONASE"/>
    <property type="match status" value="1"/>
</dbReference>
<accession>A0A347WKI2</accession>
<protein>
    <recommendedName>
        <fullName evidence="3">Amidohydrolase 3 domain-containing protein</fullName>
    </recommendedName>
</protein>